<name>A0A193FQF6_9BORD</name>
<evidence type="ECO:0000256" key="3">
    <source>
        <dbReference type="ARBA" id="ARBA00023239"/>
    </source>
</evidence>
<feature type="domain" description="Tryptophan synthase beta chain-like PALP" evidence="4">
    <location>
        <begin position="16"/>
        <end position="307"/>
    </location>
</feature>
<dbReference type="Pfam" id="PF00291">
    <property type="entry name" value="PALP"/>
    <property type="match status" value="1"/>
</dbReference>
<evidence type="ECO:0000313" key="8">
    <source>
        <dbReference type="Proteomes" id="UP000092213"/>
    </source>
</evidence>
<evidence type="ECO:0000313" key="6">
    <source>
        <dbReference type="EMBL" id="ANN74562.1"/>
    </source>
</evidence>
<dbReference type="InterPro" id="IPR036052">
    <property type="entry name" value="TrpB-like_PALP_sf"/>
</dbReference>
<dbReference type="STRING" id="463025.BAU08_04540"/>
<dbReference type="GO" id="GO:0003941">
    <property type="term" value="F:L-serine ammonia-lyase activity"/>
    <property type="evidence" value="ECO:0007669"/>
    <property type="project" value="TreeGrafter"/>
</dbReference>
<dbReference type="CDD" id="cd01562">
    <property type="entry name" value="Thr-dehyd"/>
    <property type="match status" value="1"/>
</dbReference>
<gene>
    <name evidence="5" type="ORF">BAU06_04565</name>
    <name evidence="6" type="ORF">BAU08_04540</name>
</gene>
<reference evidence="7 8" key="1">
    <citation type="submission" date="2016-06" db="EMBL/GenBank/DDBJ databases">
        <title>Complete genome sequences of Bordetella bronchialis and Bordetella flabilis.</title>
        <authorList>
            <person name="LiPuma J.J."/>
            <person name="Spilker T."/>
        </authorList>
    </citation>
    <scope>NUCLEOTIDE SEQUENCE [LARGE SCALE GENOMIC DNA]</scope>
    <source>
        <strain evidence="6 8">AU17976</strain>
        <strain evidence="5 7">AU3182</strain>
    </source>
</reference>
<dbReference type="InterPro" id="IPR001926">
    <property type="entry name" value="TrpB-like_PALP"/>
</dbReference>
<evidence type="ECO:0000256" key="2">
    <source>
        <dbReference type="ARBA" id="ARBA00022898"/>
    </source>
</evidence>
<evidence type="ECO:0000256" key="1">
    <source>
        <dbReference type="ARBA" id="ARBA00001933"/>
    </source>
</evidence>
<dbReference type="PANTHER" id="PTHR48078:SF6">
    <property type="entry name" value="L-THREONINE DEHYDRATASE CATABOLIC TDCB"/>
    <property type="match status" value="1"/>
</dbReference>
<dbReference type="Proteomes" id="UP000091897">
    <property type="component" value="Chromosome"/>
</dbReference>
<evidence type="ECO:0000259" key="4">
    <source>
        <dbReference type="Pfam" id="PF00291"/>
    </source>
</evidence>
<dbReference type="EMBL" id="CP016171">
    <property type="protein sequence ID" value="ANN74562.1"/>
    <property type="molecule type" value="Genomic_DNA"/>
</dbReference>
<organism evidence="6 8">
    <name type="scientific">Bordetella bronchialis</name>
    <dbReference type="NCBI Taxonomy" id="463025"/>
    <lineage>
        <taxon>Bacteria</taxon>
        <taxon>Pseudomonadati</taxon>
        <taxon>Pseudomonadota</taxon>
        <taxon>Betaproteobacteria</taxon>
        <taxon>Burkholderiales</taxon>
        <taxon>Alcaligenaceae</taxon>
        <taxon>Bordetella</taxon>
    </lineage>
</organism>
<dbReference type="GO" id="GO:0004794">
    <property type="term" value="F:threonine deaminase activity"/>
    <property type="evidence" value="ECO:0007669"/>
    <property type="project" value="TreeGrafter"/>
</dbReference>
<dbReference type="RefSeq" id="WP_066358031.1">
    <property type="nucleotide sequence ID" value="NZ_CBCSFJ010000008.1"/>
</dbReference>
<dbReference type="PANTHER" id="PTHR48078">
    <property type="entry name" value="THREONINE DEHYDRATASE, MITOCHONDRIAL-RELATED"/>
    <property type="match status" value="1"/>
</dbReference>
<dbReference type="SUPFAM" id="SSF53686">
    <property type="entry name" value="Tryptophan synthase beta subunit-like PLP-dependent enzymes"/>
    <property type="match status" value="1"/>
</dbReference>
<protein>
    <submittedName>
        <fullName evidence="6">Serine/threonine dehydratase</fullName>
    </submittedName>
</protein>
<dbReference type="GO" id="GO:0009097">
    <property type="term" value="P:isoleucine biosynthetic process"/>
    <property type="evidence" value="ECO:0007669"/>
    <property type="project" value="TreeGrafter"/>
</dbReference>
<dbReference type="GO" id="GO:0006567">
    <property type="term" value="P:L-threonine catabolic process"/>
    <property type="evidence" value="ECO:0007669"/>
    <property type="project" value="TreeGrafter"/>
</dbReference>
<sequence length="328" mass="33797">MKNLPAAILAAHAAIRPHVPVSPLERSGALSQALGCEVWLKCDHLLPIGAFKVRGAANKIRVLGDAARATGVVTASTGNHGMAVAWAGARAGVPVTVYVPASAVQGKLDAIEGLGAKLVVLDAPPIEGERQARRYGAAHGVPYISPYNDIDVVAGQGTIGVEIAEQAGADALDAVFVCVGGGGLASGLGSAIKHWSPRTRVVGVWPENSPCMLRALEAGRILDVPEFPTLSDATAGAVEEGSITFPLCQQVIDERITVSEAEIGAAMRAVAQAEHWMVEGAAGVALAGLMQRREAWRGKKIGVVLCGRNIGLERFIGAVGAALPGQSR</sequence>
<dbReference type="EMBL" id="CP016170">
    <property type="protein sequence ID" value="ANN69416.1"/>
    <property type="molecule type" value="Genomic_DNA"/>
</dbReference>
<keyword evidence="3" id="KW-0456">Lyase</keyword>
<dbReference type="InterPro" id="IPR050147">
    <property type="entry name" value="Ser/Thr_Dehydratase"/>
</dbReference>
<dbReference type="GO" id="GO:0006565">
    <property type="term" value="P:L-serine catabolic process"/>
    <property type="evidence" value="ECO:0007669"/>
    <property type="project" value="TreeGrafter"/>
</dbReference>
<keyword evidence="2" id="KW-0663">Pyridoxal phosphate</keyword>
<dbReference type="Gene3D" id="3.40.50.1100">
    <property type="match status" value="2"/>
</dbReference>
<dbReference type="AlphaFoldDB" id="A0A193FQF6"/>
<keyword evidence="7" id="KW-1185">Reference proteome</keyword>
<dbReference type="KEGG" id="bbro:BAU06_04565"/>
<dbReference type="NCBIfam" id="NF005292">
    <property type="entry name" value="PRK06815.1"/>
    <property type="match status" value="1"/>
</dbReference>
<evidence type="ECO:0000313" key="5">
    <source>
        <dbReference type="EMBL" id="ANN69416.1"/>
    </source>
</evidence>
<proteinExistence type="predicted"/>
<dbReference type="Proteomes" id="UP000092213">
    <property type="component" value="Chromosome"/>
</dbReference>
<comment type="cofactor">
    <cofactor evidence="1">
        <name>pyridoxal 5'-phosphate</name>
        <dbReference type="ChEBI" id="CHEBI:597326"/>
    </cofactor>
</comment>
<accession>A0A193FQF6</accession>
<evidence type="ECO:0000313" key="7">
    <source>
        <dbReference type="Proteomes" id="UP000091897"/>
    </source>
</evidence>